<dbReference type="EMBL" id="JACHIP010000002">
    <property type="protein sequence ID" value="MBB5056762.1"/>
    <property type="molecule type" value="Genomic_DNA"/>
</dbReference>
<keyword evidence="1" id="KW-1133">Transmembrane helix</keyword>
<sequence length="125" mass="14205">MQILFGLAVGAIGLALAFALMRHDDTAPSIAFAFFLLFLTLQWISTISFPRDMVPRFVVSSILCMASALWLLRSNFPIFWEHEDEPLVYSITWRSAVVLLVLLATPHCASYLASRSIERFRRRAI</sequence>
<dbReference type="RefSeq" id="WP_184214917.1">
    <property type="nucleotide sequence ID" value="NZ_JACHIP010000002.1"/>
</dbReference>
<proteinExistence type="predicted"/>
<gene>
    <name evidence="2" type="ORF">HDF16_001447</name>
</gene>
<feature type="transmembrane region" description="Helical" evidence="1">
    <location>
        <begin position="29"/>
        <end position="47"/>
    </location>
</feature>
<keyword evidence="1" id="KW-0472">Membrane</keyword>
<evidence type="ECO:0000256" key="1">
    <source>
        <dbReference type="SAM" id="Phobius"/>
    </source>
</evidence>
<evidence type="ECO:0000313" key="3">
    <source>
        <dbReference type="Proteomes" id="UP000540989"/>
    </source>
</evidence>
<comment type="caution">
    <text evidence="2">The sequence shown here is derived from an EMBL/GenBank/DDBJ whole genome shotgun (WGS) entry which is preliminary data.</text>
</comment>
<protein>
    <submittedName>
        <fullName evidence="2">Uncharacterized protein</fullName>
    </submittedName>
</protein>
<organism evidence="2 3">
    <name type="scientific">Granulicella aggregans</name>
    <dbReference type="NCBI Taxonomy" id="474949"/>
    <lineage>
        <taxon>Bacteria</taxon>
        <taxon>Pseudomonadati</taxon>
        <taxon>Acidobacteriota</taxon>
        <taxon>Terriglobia</taxon>
        <taxon>Terriglobales</taxon>
        <taxon>Acidobacteriaceae</taxon>
        <taxon>Granulicella</taxon>
    </lineage>
</organism>
<reference evidence="2 3" key="1">
    <citation type="submission" date="2020-08" db="EMBL/GenBank/DDBJ databases">
        <title>Genomic Encyclopedia of Type Strains, Phase IV (KMG-V): Genome sequencing to study the core and pangenomes of soil and plant-associated prokaryotes.</title>
        <authorList>
            <person name="Whitman W."/>
        </authorList>
    </citation>
    <scope>NUCLEOTIDE SEQUENCE [LARGE SCALE GENOMIC DNA]</scope>
    <source>
        <strain evidence="2 3">M8UP14</strain>
    </source>
</reference>
<feature type="transmembrane region" description="Helical" evidence="1">
    <location>
        <begin position="92"/>
        <end position="113"/>
    </location>
</feature>
<feature type="transmembrane region" description="Helical" evidence="1">
    <location>
        <begin position="54"/>
        <end position="72"/>
    </location>
</feature>
<keyword evidence="3" id="KW-1185">Reference proteome</keyword>
<accession>A0A7W8E2P7</accession>
<dbReference type="Proteomes" id="UP000540989">
    <property type="component" value="Unassembled WGS sequence"/>
</dbReference>
<evidence type="ECO:0000313" key="2">
    <source>
        <dbReference type="EMBL" id="MBB5056762.1"/>
    </source>
</evidence>
<dbReference type="AlphaFoldDB" id="A0A7W8E2P7"/>
<keyword evidence="1" id="KW-0812">Transmembrane</keyword>
<name>A0A7W8E2P7_9BACT</name>